<comment type="caution">
    <text evidence="1">The sequence shown here is derived from an EMBL/GenBank/DDBJ whole genome shotgun (WGS) entry which is preliminary data.</text>
</comment>
<evidence type="ECO:0000313" key="2">
    <source>
        <dbReference type="Proteomes" id="UP001359559"/>
    </source>
</evidence>
<keyword evidence="2" id="KW-1185">Reference proteome</keyword>
<sequence>MRLLRGRIRPTQQPLRGRLVHAMSGSFLRDGVRDVRFSSNSGVSAISLAMSGSNDDGARLFGDGVINNGS</sequence>
<organism evidence="1 2">
    <name type="scientific">Clitoria ternatea</name>
    <name type="common">Butterfly pea</name>
    <dbReference type="NCBI Taxonomy" id="43366"/>
    <lineage>
        <taxon>Eukaryota</taxon>
        <taxon>Viridiplantae</taxon>
        <taxon>Streptophyta</taxon>
        <taxon>Embryophyta</taxon>
        <taxon>Tracheophyta</taxon>
        <taxon>Spermatophyta</taxon>
        <taxon>Magnoliopsida</taxon>
        <taxon>eudicotyledons</taxon>
        <taxon>Gunneridae</taxon>
        <taxon>Pentapetalae</taxon>
        <taxon>rosids</taxon>
        <taxon>fabids</taxon>
        <taxon>Fabales</taxon>
        <taxon>Fabaceae</taxon>
        <taxon>Papilionoideae</taxon>
        <taxon>50 kb inversion clade</taxon>
        <taxon>NPAAA clade</taxon>
        <taxon>indigoferoid/millettioid clade</taxon>
        <taxon>Phaseoleae</taxon>
        <taxon>Clitoria</taxon>
    </lineage>
</organism>
<evidence type="ECO:0000313" key="1">
    <source>
        <dbReference type="EMBL" id="KAK7280486.1"/>
    </source>
</evidence>
<dbReference type="EMBL" id="JAYKXN010000006">
    <property type="protein sequence ID" value="KAK7280486.1"/>
    <property type="molecule type" value="Genomic_DNA"/>
</dbReference>
<dbReference type="Proteomes" id="UP001359559">
    <property type="component" value="Unassembled WGS sequence"/>
</dbReference>
<protein>
    <submittedName>
        <fullName evidence="1">Uncharacterized protein</fullName>
    </submittedName>
</protein>
<accession>A0AAN9FSP4</accession>
<proteinExistence type="predicted"/>
<name>A0AAN9FSP4_CLITE</name>
<reference evidence="1 2" key="1">
    <citation type="submission" date="2024-01" db="EMBL/GenBank/DDBJ databases">
        <title>The genomes of 5 underutilized Papilionoideae crops provide insights into root nodulation and disease resistance.</title>
        <authorList>
            <person name="Yuan L."/>
        </authorList>
    </citation>
    <scope>NUCLEOTIDE SEQUENCE [LARGE SCALE GENOMIC DNA]</scope>
    <source>
        <strain evidence="1">LY-2023</strain>
        <tissue evidence="1">Leaf</tissue>
    </source>
</reference>
<gene>
    <name evidence="1" type="ORF">RJT34_25550</name>
</gene>
<dbReference type="AlphaFoldDB" id="A0AAN9FSP4"/>